<dbReference type="EMBL" id="JANQDX010000010">
    <property type="protein sequence ID" value="KAL0917430.1"/>
    <property type="molecule type" value="Genomic_DNA"/>
</dbReference>
<name>A0ABD0UXL0_DENTH</name>
<accession>A0ABD0UXL0</accession>
<evidence type="ECO:0000313" key="1">
    <source>
        <dbReference type="EMBL" id="KAL0917430.1"/>
    </source>
</evidence>
<gene>
    <name evidence="1" type="ORF">M5K25_012489</name>
</gene>
<protein>
    <submittedName>
        <fullName evidence="1">Uncharacterized protein</fullName>
    </submittedName>
</protein>
<organism evidence="1 2">
    <name type="scientific">Dendrobium thyrsiflorum</name>
    <name type="common">Pinecone-like raceme dendrobium</name>
    <name type="synonym">Orchid</name>
    <dbReference type="NCBI Taxonomy" id="117978"/>
    <lineage>
        <taxon>Eukaryota</taxon>
        <taxon>Viridiplantae</taxon>
        <taxon>Streptophyta</taxon>
        <taxon>Embryophyta</taxon>
        <taxon>Tracheophyta</taxon>
        <taxon>Spermatophyta</taxon>
        <taxon>Magnoliopsida</taxon>
        <taxon>Liliopsida</taxon>
        <taxon>Asparagales</taxon>
        <taxon>Orchidaceae</taxon>
        <taxon>Epidendroideae</taxon>
        <taxon>Malaxideae</taxon>
        <taxon>Dendrobiinae</taxon>
        <taxon>Dendrobium</taxon>
    </lineage>
</organism>
<comment type="caution">
    <text evidence="1">The sequence shown here is derived from an EMBL/GenBank/DDBJ whole genome shotgun (WGS) entry which is preliminary data.</text>
</comment>
<proteinExistence type="predicted"/>
<evidence type="ECO:0000313" key="2">
    <source>
        <dbReference type="Proteomes" id="UP001552299"/>
    </source>
</evidence>
<sequence>MDIFVNTHPLHRRFNYTTMHFTAQQCLLHQPANFSHGIRALSSRVFGPFTPSLSSNSAPTRFFFSLLYTGVAVCECVQSPGPLQLQDNGSSRVRTGQQATSSRSITPFIPYPSQNQRPFCINKPKTHPTPHPLQLQMDFNRREILLSAPAIFLLLSLFLSSAEALNIGIESSTGDAVVFISKHNSYADMLSSFLLTVSSLHLTLG</sequence>
<reference evidence="1 2" key="1">
    <citation type="journal article" date="2024" name="Plant Biotechnol. J.">
        <title>Dendrobium thyrsiflorum genome and its molecular insights into genes involved in important horticultural traits.</title>
        <authorList>
            <person name="Chen B."/>
            <person name="Wang J.Y."/>
            <person name="Zheng P.J."/>
            <person name="Li K.L."/>
            <person name="Liang Y.M."/>
            <person name="Chen X.F."/>
            <person name="Zhang C."/>
            <person name="Zhao X."/>
            <person name="He X."/>
            <person name="Zhang G.Q."/>
            <person name="Liu Z.J."/>
            <person name="Xu Q."/>
        </authorList>
    </citation>
    <scope>NUCLEOTIDE SEQUENCE [LARGE SCALE GENOMIC DNA]</scope>
    <source>
        <strain evidence="1">GZMU011</strain>
    </source>
</reference>
<dbReference type="Proteomes" id="UP001552299">
    <property type="component" value="Unassembled WGS sequence"/>
</dbReference>
<keyword evidence="2" id="KW-1185">Reference proteome</keyword>
<dbReference type="AlphaFoldDB" id="A0ABD0UXL0"/>